<proteinExistence type="predicted"/>
<name>A0ACD5BDP4_9PSEU</name>
<reference evidence="1" key="1">
    <citation type="submission" date="2023-10" db="EMBL/GenBank/DDBJ databases">
        <title>Whole genome sequencing of actinobacterial strain Amycolatopsis sp. (BCA-696) identifies the underlying plant growth-promoting genes.</title>
        <authorList>
            <person name="Gandham P."/>
            <person name="Vadla N."/>
            <person name="Saji A."/>
            <person name="Srinivas V."/>
            <person name="Ruperao P."/>
            <person name="Selvanayagam S."/>
            <person name="Saxena R.K."/>
            <person name="Rathore A."/>
            <person name="Gopalakrishnan S."/>
            <person name="Thakur V."/>
        </authorList>
    </citation>
    <scope>NUCLEOTIDE SEQUENCE</scope>
    <source>
        <strain evidence="1">BCA-696</strain>
    </source>
</reference>
<evidence type="ECO:0000313" key="2">
    <source>
        <dbReference type="Proteomes" id="UP001456344"/>
    </source>
</evidence>
<dbReference type="Proteomes" id="UP001456344">
    <property type="component" value="Chromosome"/>
</dbReference>
<organism evidence="1 2">
    <name type="scientific">Amycolatopsis coloradensis</name>
    <dbReference type="NCBI Taxonomy" id="76021"/>
    <lineage>
        <taxon>Bacteria</taxon>
        <taxon>Bacillati</taxon>
        <taxon>Actinomycetota</taxon>
        <taxon>Actinomycetes</taxon>
        <taxon>Pseudonocardiales</taxon>
        <taxon>Pseudonocardiaceae</taxon>
        <taxon>Amycolatopsis</taxon>
    </lineage>
</organism>
<accession>A0ACD5BDP4</accession>
<protein>
    <submittedName>
        <fullName evidence="1">Uncharacterized protein</fullName>
    </submittedName>
</protein>
<sequence length="129" mass="12646">MASGAPAVVTGRPDGAEVPDAVTEARSGAAAGDDGALCRSETRAADDDSPAGRDGTVTSGAPAVVTGRPGCAEVPDAVAGTRSGARDDAALCRSEARAADDGSPPAWDWVCGRLSTATSGRAARLFAGF</sequence>
<evidence type="ECO:0000313" key="1">
    <source>
        <dbReference type="EMBL" id="WYW17521.1"/>
    </source>
</evidence>
<dbReference type="EMBL" id="CP150484">
    <property type="protein sequence ID" value="WYW17521.1"/>
    <property type="molecule type" value="Genomic_DNA"/>
</dbReference>
<keyword evidence="2" id="KW-1185">Reference proteome</keyword>
<gene>
    <name evidence="1" type="ORF">LCL61_18390</name>
</gene>